<organism evidence="2 3">
    <name type="scientific">Patella caerulea</name>
    <name type="common">Rayed Mediterranean limpet</name>
    <dbReference type="NCBI Taxonomy" id="87958"/>
    <lineage>
        <taxon>Eukaryota</taxon>
        <taxon>Metazoa</taxon>
        <taxon>Spiralia</taxon>
        <taxon>Lophotrochozoa</taxon>
        <taxon>Mollusca</taxon>
        <taxon>Gastropoda</taxon>
        <taxon>Patellogastropoda</taxon>
        <taxon>Patelloidea</taxon>
        <taxon>Patellidae</taxon>
        <taxon>Patella</taxon>
    </lineage>
</organism>
<evidence type="ECO:0000256" key="1">
    <source>
        <dbReference type="SAM" id="MobiDB-lite"/>
    </source>
</evidence>
<evidence type="ECO:0000313" key="3">
    <source>
        <dbReference type="Proteomes" id="UP001347796"/>
    </source>
</evidence>
<sequence length="224" mass="25466">MEKATRPANLEVYFSRVNKEIWGCGNVKPSTRSKDIKLQKLGEKIVKISYSVTTLTDQLLTFKKQMPKMAKQDLNEATEGNKTVQLQITEAIRTAMDSLAILGAALTDFNQGRRDLFKPDLRPKTKPICNFSNNLEVGAGQLLFGEDLNKKLKNLRDTDQALVFGFSNHGTIYQRYNNFGGSNRNYTNQRPKYGYNKSGPKPFLESGYKRGPQREKRAPPQRKK</sequence>
<reference evidence="2 3" key="1">
    <citation type="submission" date="2024-01" db="EMBL/GenBank/DDBJ databases">
        <title>The genome of the rayed Mediterranean limpet Patella caerulea (Linnaeus, 1758).</title>
        <authorList>
            <person name="Anh-Thu Weber A."/>
            <person name="Halstead-Nussloch G."/>
        </authorList>
    </citation>
    <scope>NUCLEOTIDE SEQUENCE [LARGE SCALE GENOMIC DNA]</scope>
    <source>
        <strain evidence="2">AATW-2023a</strain>
        <tissue evidence="2">Whole specimen</tissue>
    </source>
</reference>
<evidence type="ECO:0000313" key="2">
    <source>
        <dbReference type="EMBL" id="KAK6175997.1"/>
    </source>
</evidence>
<comment type="caution">
    <text evidence="2">The sequence shown here is derived from an EMBL/GenBank/DDBJ whole genome shotgun (WGS) entry which is preliminary data.</text>
</comment>
<gene>
    <name evidence="2" type="ORF">SNE40_014367</name>
</gene>
<dbReference type="EMBL" id="JAZGQO010000010">
    <property type="protein sequence ID" value="KAK6175997.1"/>
    <property type="molecule type" value="Genomic_DNA"/>
</dbReference>
<accession>A0AAN8JEG8</accession>
<proteinExistence type="predicted"/>
<dbReference type="AlphaFoldDB" id="A0AAN8JEG8"/>
<feature type="compositionally biased region" description="Polar residues" evidence="1">
    <location>
        <begin position="180"/>
        <end position="190"/>
    </location>
</feature>
<protein>
    <submittedName>
        <fullName evidence="2">Uncharacterized protein</fullName>
    </submittedName>
</protein>
<feature type="region of interest" description="Disordered" evidence="1">
    <location>
        <begin position="180"/>
        <end position="224"/>
    </location>
</feature>
<dbReference type="Proteomes" id="UP001347796">
    <property type="component" value="Unassembled WGS sequence"/>
</dbReference>
<dbReference type="PANTHER" id="PTHR34239">
    <property type="entry name" value="APPLE DOMAIN-CONTAINING PROTEIN"/>
    <property type="match status" value="1"/>
</dbReference>
<name>A0AAN8JEG8_PATCE</name>
<dbReference type="PANTHER" id="PTHR34239:SF2">
    <property type="entry name" value="TRANSPOSABLE ELEMENT P TRANSPOSASE_THAP9 CONSERVED DOMAIN-CONTAINING PROTEIN"/>
    <property type="match status" value="1"/>
</dbReference>
<keyword evidence="3" id="KW-1185">Reference proteome</keyword>